<gene>
    <name evidence="1" type="ORF">S12H4_53829</name>
</gene>
<sequence>TVAVQGKLIIIPRTINRSRKGQRILALIHLPEPIVKDDIDAYEPLLLYPGAIEAASQYIIPSGRKAQGNAKILAVFDKADLLTALPDDGSVELTIVGRFISGQCFYGTDTIKIIDRKNDGEH</sequence>
<comment type="caution">
    <text evidence="1">The sequence shown here is derived from an EMBL/GenBank/DDBJ whole genome shotgun (WGS) entry which is preliminary data.</text>
</comment>
<proteinExistence type="predicted"/>
<dbReference type="EMBL" id="BARW01034330">
    <property type="protein sequence ID" value="GAJ05213.1"/>
    <property type="molecule type" value="Genomic_DNA"/>
</dbReference>
<name>X1TIR5_9ZZZZ</name>
<organism evidence="1">
    <name type="scientific">marine sediment metagenome</name>
    <dbReference type="NCBI Taxonomy" id="412755"/>
    <lineage>
        <taxon>unclassified sequences</taxon>
        <taxon>metagenomes</taxon>
        <taxon>ecological metagenomes</taxon>
    </lineage>
</organism>
<accession>X1TIR5</accession>
<dbReference type="AlphaFoldDB" id="X1TIR5"/>
<feature type="non-terminal residue" evidence="1">
    <location>
        <position position="1"/>
    </location>
</feature>
<protein>
    <submittedName>
        <fullName evidence="1">Uncharacterized protein</fullName>
    </submittedName>
</protein>
<evidence type="ECO:0000313" key="1">
    <source>
        <dbReference type="EMBL" id="GAJ05213.1"/>
    </source>
</evidence>
<reference evidence="1" key="1">
    <citation type="journal article" date="2014" name="Front. Microbiol.">
        <title>High frequency of phylogenetically diverse reductive dehalogenase-homologous genes in deep subseafloor sedimentary metagenomes.</title>
        <authorList>
            <person name="Kawai M."/>
            <person name="Futagami T."/>
            <person name="Toyoda A."/>
            <person name="Takaki Y."/>
            <person name="Nishi S."/>
            <person name="Hori S."/>
            <person name="Arai W."/>
            <person name="Tsubouchi T."/>
            <person name="Morono Y."/>
            <person name="Uchiyama I."/>
            <person name="Ito T."/>
            <person name="Fujiyama A."/>
            <person name="Inagaki F."/>
            <person name="Takami H."/>
        </authorList>
    </citation>
    <scope>NUCLEOTIDE SEQUENCE</scope>
    <source>
        <strain evidence="1">Expedition CK06-06</strain>
    </source>
</reference>